<reference evidence="19 20" key="1">
    <citation type="submission" date="2019-11" db="EMBL/GenBank/DDBJ databases">
        <title>Characterisation of Fundicoccus ignavus gen. nov. sp. nov., a novel genus of the family Aerococcaceae from bulk tank milk.</title>
        <authorList>
            <person name="Siebert A."/>
            <person name="Huptas C."/>
            <person name="Wenning M."/>
            <person name="Scherer S."/>
            <person name="Doll E.V."/>
        </authorList>
    </citation>
    <scope>NUCLEOTIDE SEQUENCE [LARGE SCALE GENOMIC DNA]</scope>
    <source>
        <strain evidence="19 20">DSM 109652</strain>
    </source>
</reference>
<dbReference type="InterPro" id="IPR022636">
    <property type="entry name" value="S-AdoMet_synthetase_sfam"/>
</dbReference>
<comment type="cofactor">
    <cofactor evidence="1">
        <name>Mg(2+)</name>
        <dbReference type="ChEBI" id="CHEBI:18420"/>
    </cofactor>
</comment>
<accession>A0A844CC56</accession>
<evidence type="ECO:0000313" key="20">
    <source>
        <dbReference type="Proteomes" id="UP000440066"/>
    </source>
</evidence>
<dbReference type="PANTHER" id="PTHR11964">
    <property type="entry name" value="S-ADENOSYLMETHIONINE SYNTHETASE"/>
    <property type="match status" value="1"/>
</dbReference>
<dbReference type="SUPFAM" id="SSF55973">
    <property type="entry name" value="S-adenosylmethionine synthetase"/>
    <property type="match status" value="3"/>
</dbReference>
<dbReference type="AlphaFoldDB" id="A0A844CC56"/>
<dbReference type="InterPro" id="IPR022628">
    <property type="entry name" value="S-AdoMet_synt_N"/>
</dbReference>
<evidence type="ECO:0000256" key="8">
    <source>
        <dbReference type="ARBA" id="ARBA00022723"/>
    </source>
</evidence>
<dbReference type="GO" id="GO:0005737">
    <property type="term" value="C:cytoplasm"/>
    <property type="evidence" value="ECO:0007669"/>
    <property type="project" value="UniProtKB-SubCell"/>
</dbReference>
<protein>
    <recommendedName>
        <fullName evidence="5 13">Methionine adenosyltransferase</fullName>
        <ecNumber evidence="5 13">2.5.1.6</ecNumber>
    </recommendedName>
</protein>
<evidence type="ECO:0000259" key="17">
    <source>
        <dbReference type="Pfam" id="PF02772"/>
    </source>
</evidence>
<evidence type="ECO:0000256" key="15">
    <source>
        <dbReference type="RuleBase" id="RU004462"/>
    </source>
</evidence>
<feature type="domain" description="S-adenosylmethionine synthetase central" evidence="17">
    <location>
        <begin position="114"/>
        <end position="230"/>
    </location>
</feature>
<dbReference type="PROSITE" id="PS00377">
    <property type="entry name" value="ADOMET_SYNTHASE_2"/>
    <property type="match status" value="1"/>
</dbReference>
<evidence type="ECO:0000256" key="7">
    <source>
        <dbReference type="ARBA" id="ARBA00022679"/>
    </source>
</evidence>
<evidence type="ECO:0000256" key="14">
    <source>
        <dbReference type="RuleBase" id="RU000542"/>
    </source>
</evidence>
<evidence type="ECO:0000256" key="5">
    <source>
        <dbReference type="ARBA" id="ARBA00012828"/>
    </source>
</evidence>
<evidence type="ECO:0000256" key="11">
    <source>
        <dbReference type="ARBA" id="ARBA00022842"/>
    </source>
</evidence>
<dbReference type="NCBIfam" id="TIGR01034">
    <property type="entry name" value="metK"/>
    <property type="match status" value="1"/>
</dbReference>
<feature type="domain" description="S-adenosylmethionine synthetase C-terminal" evidence="18">
    <location>
        <begin position="233"/>
        <end position="369"/>
    </location>
</feature>
<evidence type="ECO:0000256" key="12">
    <source>
        <dbReference type="ARBA" id="ARBA00022958"/>
    </source>
</evidence>
<dbReference type="EMBL" id="WJQT01000006">
    <property type="protein sequence ID" value="MRJ47091.1"/>
    <property type="molecule type" value="Genomic_DNA"/>
</dbReference>
<dbReference type="InterPro" id="IPR022630">
    <property type="entry name" value="S-AdoMet_synt_C"/>
</dbReference>
<dbReference type="GO" id="GO:0006556">
    <property type="term" value="P:S-adenosylmethionine biosynthetic process"/>
    <property type="evidence" value="ECO:0007669"/>
    <property type="project" value="UniProtKB-UniRule"/>
</dbReference>
<feature type="domain" description="S-adenosylmethionine synthetase N-terminal" evidence="16">
    <location>
        <begin position="3"/>
        <end position="90"/>
    </location>
</feature>
<dbReference type="Pfam" id="PF02773">
    <property type="entry name" value="S-AdoMet_synt_C"/>
    <property type="match status" value="1"/>
</dbReference>
<keyword evidence="6" id="KW-0554">One-carbon metabolism</keyword>
<sequence length="385" mass="42655">MFKTAESVCMGHPDKLCDYIADSILDCCLLYDQNARVACEVLATNGKIILAGEISTTEEVNVLDVVDVALWESGYNPDEFEVYNLINKQSADIASAVSQSLEVRQGDNTSYNLLGAGDQGTVYGYATNETNSCLPLALDLAHKLCKRLDTLRIDGVIEGIHSDGKAQVTLEYDGERLLHVHTVLLSVQHDEDKDIQQLRGELISEVILPIFEHYPIDKETIILINPSGRFVTGGPTADTGLTGRKIMVDTYGGLAAHGGGAFSGKDPSKVDRSAAYMARYIAKNYVKAEICSECSVSLSYAIGKAKPVMVQVTSHETSKYSDEVLTDFTKRYFNLKPGSIIDFLDLRKPKYKKTARYGHFSSFIYLWERTFDCYKIKEALEDYAD</sequence>
<keyword evidence="7 19" id="KW-0808">Transferase</keyword>
<evidence type="ECO:0000313" key="19">
    <source>
        <dbReference type="EMBL" id="MRJ47091.1"/>
    </source>
</evidence>
<evidence type="ECO:0000256" key="2">
    <source>
        <dbReference type="ARBA" id="ARBA00001958"/>
    </source>
</evidence>
<dbReference type="Pfam" id="PF02772">
    <property type="entry name" value="S-AdoMet_synt_M"/>
    <property type="match status" value="1"/>
</dbReference>
<keyword evidence="12 14" id="KW-0630">Potassium</keyword>
<dbReference type="InterPro" id="IPR022631">
    <property type="entry name" value="ADOMET_SYNTHASE_CS"/>
</dbReference>
<evidence type="ECO:0000259" key="18">
    <source>
        <dbReference type="Pfam" id="PF02773"/>
    </source>
</evidence>
<organism evidence="19 20">
    <name type="scientific">Fundicoccus ignavus</name>
    <dbReference type="NCBI Taxonomy" id="2664442"/>
    <lineage>
        <taxon>Bacteria</taxon>
        <taxon>Bacillati</taxon>
        <taxon>Bacillota</taxon>
        <taxon>Bacilli</taxon>
        <taxon>Lactobacillales</taxon>
        <taxon>Aerococcaceae</taxon>
        <taxon>Fundicoccus</taxon>
    </lineage>
</organism>
<dbReference type="PIRSF" id="PIRSF000497">
    <property type="entry name" value="MAT"/>
    <property type="match status" value="1"/>
</dbReference>
<name>A0A844CC56_9LACT</name>
<evidence type="ECO:0000256" key="4">
    <source>
        <dbReference type="ARBA" id="ARBA00009685"/>
    </source>
</evidence>
<dbReference type="InterPro" id="IPR002133">
    <property type="entry name" value="S-AdoMet_synthetase"/>
</dbReference>
<dbReference type="UniPathway" id="UPA00315">
    <property type="reaction ID" value="UER00080"/>
</dbReference>
<comment type="similarity">
    <text evidence="4 15">Belongs to the AdoMet synthase family.</text>
</comment>
<comment type="caution">
    <text evidence="19">The sequence shown here is derived from an EMBL/GenBank/DDBJ whole genome shotgun (WGS) entry which is preliminary data.</text>
</comment>
<dbReference type="GO" id="GO:0006730">
    <property type="term" value="P:one-carbon metabolic process"/>
    <property type="evidence" value="ECO:0007669"/>
    <property type="project" value="UniProtKB-KW"/>
</dbReference>
<evidence type="ECO:0000256" key="6">
    <source>
        <dbReference type="ARBA" id="ARBA00022563"/>
    </source>
</evidence>
<comment type="pathway">
    <text evidence="3">Amino-acid biosynthesis; S-adenosyl-L-methionine biosynthesis; S-adenosyl-L-methionine from L-methionine: step 1/1.</text>
</comment>
<evidence type="ECO:0000256" key="13">
    <source>
        <dbReference type="NCBIfam" id="TIGR01034"/>
    </source>
</evidence>
<comment type="cofactor">
    <cofactor evidence="2">
        <name>K(+)</name>
        <dbReference type="ChEBI" id="CHEBI:29103"/>
    </cofactor>
</comment>
<dbReference type="EC" id="2.5.1.6" evidence="5 13"/>
<dbReference type="GO" id="GO:0005524">
    <property type="term" value="F:ATP binding"/>
    <property type="evidence" value="ECO:0007669"/>
    <property type="project" value="UniProtKB-KW"/>
</dbReference>
<dbReference type="GO" id="GO:0004478">
    <property type="term" value="F:methionine adenosyltransferase activity"/>
    <property type="evidence" value="ECO:0007669"/>
    <property type="project" value="UniProtKB-UniRule"/>
</dbReference>
<dbReference type="GO" id="GO:0046872">
    <property type="term" value="F:metal ion binding"/>
    <property type="evidence" value="ECO:0007669"/>
    <property type="project" value="UniProtKB-KW"/>
</dbReference>
<dbReference type="Gene3D" id="3.30.300.10">
    <property type="match status" value="3"/>
</dbReference>
<dbReference type="InterPro" id="IPR022629">
    <property type="entry name" value="S-AdoMet_synt_central"/>
</dbReference>
<dbReference type="PROSITE" id="PS00376">
    <property type="entry name" value="ADOMET_SYNTHASE_1"/>
    <property type="match status" value="1"/>
</dbReference>
<dbReference type="Pfam" id="PF00438">
    <property type="entry name" value="S-AdoMet_synt_N"/>
    <property type="match status" value="1"/>
</dbReference>
<keyword evidence="9" id="KW-0547">Nucleotide-binding</keyword>
<dbReference type="FunFam" id="3.30.300.10:FF:000003">
    <property type="entry name" value="S-adenosylmethionine synthase"/>
    <property type="match status" value="1"/>
</dbReference>
<keyword evidence="8 14" id="KW-0479">Metal-binding</keyword>
<comment type="subcellular location">
    <subcellularLocation>
        <location evidence="14">Cytoplasm</location>
    </subcellularLocation>
</comment>
<evidence type="ECO:0000256" key="9">
    <source>
        <dbReference type="ARBA" id="ARBA00022741"/>
    </source>
</evidence>
<evidence type="ECO:0000256" key="10">
    <source>
        <dbReference type="ARBA" id="ARBA00022840"/>
    </source>
</evidence>
<keyword evidence="10" id="KW-0067">ATP-binding</keyword>
<proteinExistence type="inferred from homology"/>
<gene>
    <name evidence="19" type="ORF">GF867_05900</name>
</gene>
<dbReference type="Proteomes" id="UP000440066">
    <property type="component" value="Unassembled WGS sequence"/>
</dbReference>
<evidence type="ECO:0000259" key="16">
    <source>
        <dbReference type="Pfam" id="PF00438"/>
    </source>
</evidence>
<evidence type="ECO:0000256" key="3">
    <source>
        <dbReference type="ARBA" id="ARBA00005224"/>
    </source>
</evidence>
<dbReference type="RefSeq" id="WP_153832178.1">
    <property type="nucleotide sequence ID" value="NZ_WJQT01000006.1"/>
</dbReference>
<evidence type="ECO:0000256" key="1">
    <source>
        <dbReference type="ARBA" id="ARBA00001946"/>
    </source>
</evidence>
<dbReference type="CDD" id="cd18079">
    <property type="entry name" value="S-AdoMet_synt"/>
    <property type="match status" value="1"/>
</dbReference>
<keyword evidence="11 14" id="KW-0460">Magnesium</keyword>
<comment type="subunit">
    <text evidence="14">Homotetramer.</text>
</comment>